<evidence type="ECO:0000259" key="4">
    <source>
        <dbReference type="SMART" id="SM00479"/>
    </source>
</evidence>
<organism evidence="5 6">
    <name type="scientific">Pseudomonas schmalbachii</name>
    <dbReference type="NCBI Taxonomy" id="2816993"/>
    <lineage>
        <taxon>Bacteria</taxon>
        <taxon>Pseudomonadati</taxon>
        <taxon>Pseudomonadota</taxon>
        <taxon>Gammaproteobacteria</taxon>
        <taxon>Pseudomonadales</taxon>
        <taxon>Pseudomonadaceae</taxon>
        <taxon>Pseudomonas</taxon>
    </lineage>
</organism>
<reference evidence="5 6" key="1">
    <citation type="submission" date="2020-12" db="EMBL/GenBank/DDBJ databases">
        <title>Pseudomonas schmalbachii sp. nov. isolated from millipede gut.</title>
        <authorList>
            <person name="Shelomi M."/>
        </authorList>
    </citation>
    <scope>NUCLEOTIDE SEQUENCE [LARGE SCALE GENOMIC DNA]</scope>
    <source>
        <strain evidence="5 6">Milli4</strain>
    </source>
</reference>
<dbReference type="Proteomes" id="UP000669060">
    <property type="component" value="Unassembled WGS sequence"/>
</dbReference>
<dbReference type="SMART" id="SM00479">
    <property type="entry name" value="EXOIII"/>
    <property type="match status" value="1"/>
</dbReference>
<dbReference type="InterPro" id="IPR012337">
    <property type="entry name" value="RNaseH-like_sf"/>
</dbReference>
<dbReference type="SUPFAM" id="SSF53098">
    <property type="entry name" value="Ribonuclease H-like"/>
    <property type="match status" value="1"/>
</dbReference>
<dbReference type="Pfam" id="PF00929">
    <property type="entry name" value="RNase_T"/>
    <property type="match status" value="1"/>
</dbReference>
<dbReference type="InterPro" id="IPR036397">
    <property type="entry name" value="RNaseH_sf"/>
</dbReference>
<dbReference type="InterPro" id="IPR013520">
    <property type="entry name" value="Ribonucl_H"/>
</dbReference>
<evidence type="ECO:0000256" key="1">
    <source>
        <dbReference type="ARBA" id="ARBA00022722"/>
    </source>
</evidence>
<proteinExistence type="predicted"/>
<keyword evidence="6" id="KW-1185">Reference proteome</keyword>
<evidence type="ECO:0000256" key="3">
    <source>
        <dbReference type="ARBA" id="ARBA00022839"/>
    </source>
</evidence>
<evidence type="ECO:0000256" key="2">
    <source>
        <dbReference type="ARBA" id="ARBA00022801"/>
    </source>
</evidence>
<dbReference type="Gene3D" id="3.30.420.10">
    <property type="entry name" value="Ribonuclease H-like superfamily/Ribonuclease H"/>
    <property type="match status" value="1"/>
</dbReference>
<sequence>MTAIVFDTETTGIGPHDEIIEAGWIILPDDPMELNSEEPAVYRHHRELFRPSVPIALGAMATHHIVPEDLEFCRPSSEFSLPPDITYLVGHHVDFDWRMAGQPNVRRICTLALSRTLFPQLDSHTQSAMLYHLFSGNRRYIRTRLKSAHAALDDAENCLLLLTRLLEVLGTSLGVHPTTWDELWQISEQARVPSVMPYGVHRGTSIADLPDDYVSELTQQSDLDPYLLQALRARRPHALAE</sequence>
<dbReference type="PANTHER" id="PTHR30231">
    <property type="entry name" value="DNA POLYMERASE III SUBUNIT EPSILON"/>
    <property type="match status" value="1"/>
</dbReference>
<dbReference type="CDD" id="cd06127">
    <property type="entry name" value="DEDDh"/>
    <property type="match status" value="1"/>
</dbReference>
<dbReference type="PANTHER" id="PTHR30231:SF4">
    <property type="entry name" value="PROTEIN NEN2"/>
    <property type="match status" value="1"/>
</dbReference>
<evidence type="ECO:0000313" key="6">
    <source>
        <dbReference type="Proteomes" id="UP000669060"/>
    </source>
</evidence>
<name>A0ABS3TKI0_9PSED</name>
<evidence type="ECO:0000313" key="5">
    <source>
        <dbReference type="EMBL" id="MBO3274160.1"/>
    </source>
</evidence>
<protein>
    <submittedName>
        <fullName evidence="5">3'-5' exonuclease</fullName>
    </submittedName>
</protein>
<dbReference type="GO" id="GO:0004527">
    <property type="term" value="F:exonuclease activity"/>
    <property type="evidence" value="ECO:0007669"/>
    <property type="project" value="UniProtKB-KW"/>
</dbReference>
<gene>
    <name evidence="5" type="ORF">JFY56_02870</name>
</gene>
<keyword evidence="2" id="KW-0378">Hydrolase</keyword>
<dbReference type="EMBL" id="JAELYA010000001">
    <property type="protein sequence ID" value="MBO3274160.1"/>
    <property type="molecule type" value="Genomic_DNA"/>
</dbReference>
<comment type="caution">
    <text evidence="5">The sequence shown here is derived from an EMBL/GenBank/DDBJ whole genome shotgun (WGS) entry which is preliminary data.</text>
</comment>
<accession>A0ABS3TKI0</accession>
<dbReference type="RefSeq" id="WP_208311958.1">
    <property type="nucleotide sequence ID" value="NZ_JAELYA010000001.1"/>
</dbReference>
<feature type="domain" description="Exonuclease" evidence="4">
    <location>
        <begin position="2"/>
        <end position="171"/>
    </location>
</feature>
<keyword evidence="1" id="KW-0540">Nuclease</keyword>
<keyword evidence="3 5" id="KW-0269">Exonuclease</keyword>